<feature type="transmembrane region" description="Helical" evidence="1">
    <location>
        <begin position="171"/>
        <end position="202"/>
    </location>
</feature>
<evidence type="ECO:0000313" key="3">
    <source>
        <dbReference type="Proteomes" id="UP000324781"/>
    </source>
</evidence>
<dbReference type="PANTHER" id="PTHR36844">
    <property type="entry name" value="PROTEASE PRSW"/>
    <property type="match status" value="1"/>
</dbReference>
<feature type="transmembrane region" description="Helical" evidence="1">
    <location>
        <begin position="141"/>
        <end position="165"/>
    </location>
</feature>
<accession>A0A1M6JZ02</accession>
<feature type="transmembrane region" description="Helical" evidence="1">
    <location>
        <begin position="18"/>
        <end position="39"/>
    </location>
</feature>
<keyword evidence="1" id="KW-0472">Membrane</keyword>
<dbReference type="GO" id="GO:0008233">
    <property type="term" value="F:peptidase activity"/>
    <property type="evidence" value="ECO:0007669"/>
    <property type="project" value="InterPro"/>
</dbReference>
<feature type="transmembrane region" description="Helical" evidence="1">
    <location>
        <begin position="244"/>
        <end position="262"/>
    </location>
</feature>
<dbReference type="Proteomes" id="UP000324781">
    <property type="component" value="Unassembled WGS sequence"/>
</dbReference>
<sequence>MDGNGFFNYTPRRKRQDAWLRLLATGTLLYIATLKILQYTGNTHLVPTLVFIGNFLVPVAFVLFFYERRGIFSVSMAATALCFLYGGLLGTITAAMIEPFFISELTFSSSFLVGFIEELAKLIGVVMIARRRRYNSYKDGIILGAAAGMGFAAFESTGYTFAAFLQTGGSLSYTVLITLLRGITAPVGHGTWTAIFSGVLLNESVSGRFYINRRVISAYLTVSILHGLWNGLPQVINDFIPSPNADMLGLAAIGAVGLYILYRQWRKAEREFIPFQ</sequence>
<feature type="transmembrane region" description="Helical" evidence="1">
    <location>
        <begin position="45"/>
        <end position="66"/>
    </location>
</feature>
<evidence type="ECO:0000313" key="2">
    <source>
        <dbReference type="EMBL" id="SHJ51924.1"/>
    </source>
</evidence>
<feature type="transmembrane region" description="Helical" evidence="1">
    <location>
        <begin position="78"/>
        <end position="97"/>
    </location>
</feature>
<protein>
    <submittedName>
        <fullName evidence="2">Membrane proteinase PrsW, cleaves anti-sigma factor RsiW, M82 family</fullName>
    </submittedName>
</protein>
<name>A0A1M6JZ02_9FIRM</name>
<feature type="transmembrane region" description="Helical" evidence="1">
    <location>
        <begin position="214"/>
        <end position="232"/>
    </location>
</feature>
<dbReference type="RefSeq" id="WP_243133284.1">
    <property type="nucleotide sequence ID" value="NZ_FQZP01000065.1"/>
</dbReference>
<dbReference type="EMBL" id="FQZP01000065">
    <property type="protein sequence ID" value="SHJ51924.1"/>
    <property type="molecule type" value="Genomic_DNA"/>
</dbReference>
<keyword evidence="1" id="KW-0812">Transmembrane</keyword>
<evidence type="ECO:0000256" key="1">
    <source>
        <dbReference type="SAM" id="Phobius"/>
    </source>
</evidence>
<dbReference type="InterPro" id="IPR026898">
    <property type="entry name" value="PrsW"/>
</dbReference>
<gene>
    <name evidence="2" type="ORF">SAMN05444373_10651</name>
</gene>
<keyword evidence="3" id="KW-1185">Reference proteome</keyword>
<dbReference type="AlphaFoldDB" id="A0A1M6JZ02"/>
<keyword evidence="1" id="KW-1133">Transmembrane helix</keyword>
<organism evidence="2 3">
    <name type="scientific">Thermoclostridium caenicola</name>
    <dbReference type="NCBI Taxonomy" id="659425"/>
    <lineage>
        <taxon>Bacteria</taxon>
        <taxon>Bacillati</taxon>
        <taxon>Bacillota</taxon>
        <taxon>Clostridia</taxon>
        <taxon>Eubacteriales</taxon>
        <taxon>Oscillospiraceae</taxon>
        <taxon>Thermoclostridium</taxon>
    </lineage>
</organism>
<dbReference type="PANTHER" id="PTHR36844:SF1">
    <property type="entry name" value="PROTEASE PRSW"/>
    <property type="match status" value="1"/>
</dbReference>
<dbReference type="Pfam" id="PF13367">
    <property type="entry name" value="PrsW-protease"/>
    <property type="match status" value="1"/>
</dbReference>
<feature type="transmembrane region" description="Helical" evidence="1">
    <location>
        <begin position="109"/>
        <end position="129"/>
    </location>
</feature>
<proteinExistence type="predicted"/>
<reference evidence="2 3" key="1">
    <citation type="submission" date="2016-11" db="EMBL/GenBank/DDBJ databases">
        <authorList>
            <person name="Varghese N."/>
            <person name="Submissions S."/>
        </authorList>
    </citation>
    <scope>NUCLEOTIDE SEQUENCE [LARGE SCALE GENOMIC DNA]</scope>
    <source>
        <strain evidence="2 3">DSM 19027</strain>
    </source>
</reference>